<protein>
    <submittedName>
        <fullName evidence="5">MarR family transcriptional regulator</fullName>
    </submittedName>
</protein>
<evidence type="ECO:0000256" key="2">
    <source>
        <dbReference type="ARBA" id="ARBA00023125"/>
    </source>
</evidence>
<evidence type="ECO:0000256" key="3">
    <source>
        <dbReference type="ARBA" id="ARBA00023163"/>
    </source>
</evidence>
<reference evidence="5 6" key="1">
    <citation type="submission" date="2021-03" db="EMBL/GenBank/DDBJ databases">
        <title>Enterococcal diversity collection.</title>
        <authorList>
            <person name="Gilmore M.S."/>
            <person name="Schwartzman J."/>
            <person name="Van Tyne D."/>
            <person name="Martin M."/>
            <person name="Earl A.M."/>
            <person name="Manson A.L."/>
            <person name="Straub T."/>
            <person name="Salamzade R."/>
            <person name="Saavedra J."/>
            <person name="Lebreton F."/>
            <person name="Prichula J."/>
            <person name="Schaufler K."/>
            <person name="Gaca A."/>
            <person name="Sgardioli B."/>
            <person name="Wagenaar J."/>
            <person name="Strong T."/>
        </authorList>
    </citation>
    <scope>NUCLEOTIDE SEQUENCE [LARGE SCALE GENOMIC DNA]</scope>
    <source>
        <strain evidence="5 6">DIV0869a</strain>
    </source>
</reference>
<dbReference type="RefSeq" id="WP_207111546.1">
    <property type="nucleotide sequence ID" value="NZ_JAFLWD010000008.1"/>
</dbReference>
<dbReference type="InterPro" id="IPR052067">
    <property type="entry name" value="Metal_resp_HTH_trans_reg"/>
</dbReference>
<dbReference type="PROSITE" id="PS01117">
    <property type="entry name" value="HTH_MARR_1"/>
    <property type="match status" value="1"/>
</dbReference>
<keyword evidence="2" id="KW-0238">DNA-binding</keyword>
<evidence type="ECO:0000256" key="1">
    <source>
        <dbReference type="ARBA" id="ARBA00023015"/>
    </source>
</evidence>
<evidence type="ECO:0000313" key="6">
    <source>
        <dbReference type="Proteomes" id="UP000664632"/>
    </source>
</evidence>
<evidence type="ECO:0000313" key="5">
    <source>
        <dbReference type="EMBL" id="MBO0439453.1"/>
    </source>
</evidence>
<sequence length="155" mass="17983">MEENQYFQQLLESFIRVNNELSDVQKLPIMFPNGIRLNTGAVHLIEAIGRYPNMNTTKLATILGITKGAISQQIPRLEKLGLIMKHKDEKNRKEIFFTLTDLGNQIFLYHEKLHEELYSSLIKDLNELTETEIKTLSNMLNRISTSITDYQQKLT</sequence>
<keyword evidence="3" id="KW-0804">Transcription</keyword>
<dbReference type="EMBL" id="JAFLWD010000008">
    <property type="protein sequence ID" value="MBO0439453.1"/>
    <property type="molecule type" value="Genomic_DNA"/>
</dbReference>
<dbReference type="PANTHER" id="PTHR35790">
    <property type="entry name" value="HTH-TYPE TRANSCRIPTIONAL REGULATOR PCHR"/>
    <property type="match status" value="1"/>
</dbReference>
<feature type="domain" description="HTH marR-type" evidence="4">
    <location>
        <begin position="3"/>
        <end position="145"/>
    </location>
</feature>
<organism evidence="5 6">
    <name type="scientific">Candidatus Enterococcus ikei</name>
    <dbReference type="NCBI Taxonomy" id="2815326"/>
    <lineage>
        <taxon>Bacteria</taxon>
        <taxon>Bacillati</taxon>
        <taxon>Bacillota</taxon>
        <taxon>Bacilli</taxon>
        <taxon>Lactobacillales</taxon>
        <taxon>Enterococcaceae</taxon>
        <taxon>Enterococcus</taxon>
    </lineage>
</organism>
<dbReference type="SUPFAM" id="SSF46785">
    <property type="entry name" value="Winged helix' DNA-binding domain"/>
    <property type="match status" value="1"/>
</dbReference>
<dbReference type="Proteomes" id="UP000664632">
    <property type="component" value="Unassembled WGS sequence"/>
</dbReference>
<comment type="caution">
    <text evidence="5">The sequence shown here is derived from an EMBL/GenBank/DDBJ whole genome shotgun (WGS) entry which is preliminary data.</text>
</comment>
<name>A0ABS3GW14_9ENTE</name>
<dbReference type="InterPro" id="IPR023187">
    <property type="entry name" value="Tscrpt_reg_MarR-type_CS"/>
</dbReference>
<accession>A0ABS3GW14</accession>
<dbReference type="SMART" id="SM00347">
    <property type="entry name" value="HTH_MARR"/>
    <property type="match status" value="1"/>
</dbReference>
<dbReference type="PROSITE" id="PS50995">
    <property type="entry name" value="HTH_MARR_2"/>
    <property type="match status" value="1"/>
</dbReference>
<proteinExistence type="predicted"/>
<dbReference type="InterPro" id="IPR036388">
    <property type="entry name" value="WH-like_DNA-bd_sf"/>
</dbReference>
<evidence type="ECO:0000259" key="4">
    <source>
        <dbReference type="PROSITE" id="PS50995"/>
    </source>
</evidence>
<dbReference type="Gene3D" id="1.10.10.10">
    <property type="entry name" value="Winged helix-like DNA-binding domain superfamily/Winged helix DNA-binding domain"/>
    <property type="match status" value="1"/>
</dbReference>
<dbReference type="Pfam" id="PF01047">
    <property type="entry name" value="MarR"/>
    <property type="match status" value="1"/>
</dbReference>
<dbReference type="PANTHER" id="PTHR35790:SF4">
    <property type="entry name" value="HTH-TYPE TRANSCRIPTIONAL REGULATOR PCHR"/>
    <property type="match status" value="1"/>
</dbReference>
<dbReference type="InterPro" id="IPR000835">
    <property type="entry name" value="HTH_MarR-typ"/>
</dbReference>
<dbReference type="InterPro" id="IPR036390">
    <property type="entry name" value="WH_DNA-bd_sf"/>
</dbReference>
<keyword evidence="6" id="KW-1185">Reference proteome</keyword>
<gene>
    <name evidence="5" type="ORF">JZO69_03705</name>
</gene>
<keyword evidence="1" id="KW-0805">Transcription regulation</keyword>